<dbReference type="EMBL" id="NISK01000003">
    <property type="protein sequence ID" value="OWQ95766.1"/>
    <property type="molecule type" value="Genomic_DNA"/>
</dbReference>
<dbReference type="InterPro" id="IPR036619">
    <property type="entry name" value="NinB_sf"/>
</dbReference>
<dbReference type="OrthoDB" id="7210800at2"/>
<protein>
    <recommendedName>
        <fullName evidence="3">NinB family protein</fullName>
    </recommendedName>
</protein>
<accession>A0A246JSE2</accession>
<gene>
    <name evidence="1" type="ORF">CDQ92_13370</name>
</gene>
<sequence>MAEKKTVKLLDQMARDLAHKLIDRAPDGHVVVVSEPTRNLDQNAKMWAMIADCQEQIPDMREMDGESIKLRFMDALGTEMRYLPKLDGTGFFPVGHKSSALSVRQFADLIELIYATGAQHGVRWSEPQSLAA</sequence>
<dbReference type="SUPFAM" id="SSF103370">
    <property type="entry name" value="NinB"/>
    <property type="match status" value="1"/>
</dbReference>
<dbReference type="Gene3D" id="1.10.3790.10">
    <property type="entry name" value="NinB"/>
    <property type="match status" value="1"/>
</dbReference>
<name>A0A246JSE2_9SPHN</name>
<dbReference type="RefSeq" id="WP_088441868.1">
    <property type="nucleotide sequence ID" value="NZ_BMMC01000002.1"/>
</dbReference>
<proteinExistence type="predicted"/>
<evidence type="ECO:0000313" key="1">
    <source>
        <dbReference type="EMBL" id="OWQ95766.1"/>
    </source>
</evidence>
<dbReference type="AlphaFoldDB" id="A0A246JSE2"/>
<evidence type="ECO:0008006" key="3">
    <source>
        <dbReference type="Google" id="ProtNLM"/>
    </source>
</evidence>
<evidence type="ECO:0000313" key="2">
    <source>
        <dbReference type="Proteomes" id="UP000197361"/>
    </source>
</evidence>
<organism evidence="1 2">
    <name type="scientific">Sphingopyxis bauzanensis</name>
    <dbReference type="NCBI Taxonomy" id="651663"/>
    <lineage>
        <taxon>Bacteria</taxon>
        <taxon>Pseudomonadati</taxon>
        <taxon>Pseudomonadota</taxon>
        <taxon>Alphaproteobacteria</taxon>
        <taxon>Sphingomonadales</taxon>
        <taxon>Sphingomonadaceae</taxon>
        <taxon>Sphingopyxis</taxon>
    </lineage>
</organism>
<reference evidence="1 2" key="1">
    <citation type="journal article" date="2010" name="Int. J. Syst. Evol. Microbiol.">
        <title>Sphingopyxis bauzanensis sp. nov., a psychrophilic bacterium isolated from soil.</title>
        <authorList>
            <person name="Zhang D.C."/>
            <person name="Liu H.C."/>
            <person name="Xin Y.H."/>
            <person name="Zhou Y.G."/>
            <person name="Schinner F."/>
            <person name="Margesin R."/>
        </authorList>
    </citation>
    <scope>NUCLEOTIDE SEQUENCE [LARGE SCALE GENOMIC DNA]</scope>
    <source>
        <strain evidence="1 2">DSM 22271</strain>
    </source>
</reference>
<keyword evidence="2" id="KW-1185">Reference proteome</keyword>
<dbReference type="Proteomes" id="UP000197361">
    <property type="component" value="Unassembled WGS sequence"/>
</dbReference>
<comment type="caution">
    <text evidence="1">The sequence shown here is derived from an EMBL/GenBank/DDBJ whole genome shotgun (WGS) entry which is preliminary data.</text>
</comment>
<dbReference type="Pfam" id="PF05772">
    <property type="entry name" value="NinB"/>
    <property type="match status" value="1"/>
</dbReference>
<dbReference type="InterPro" id="IPR008711">
    <property type="entry name" value="Recombinase_NinB"/>
</dbReference>